<evidence type="ECO:0000256" key="7">
    <source>
        <dbReference type="ARBA" id="ARBA00022801"/>
    </source>
</evidence>
<evidence type="ECO:0000256" key="13">
    <source>
        <dbReference type="PIRSR" id="PIRSR601952-1"/>
    </source>
</evidence>
<organism evidence="18 19">
    <name type="scientific">Hermetia illucens</name>
    <name type="common">Black soldier fly</name>
    <dbReference type="NCBI Taxonomy" id="343691"/>
    <lineage>
        <taxon>Eukaryota</taxon>
        <taxon>Metazoa</taxon>
        <taxon>Ecdysozoa</taxon>
        <taxon>Arthropoda</taxon>
        <taxon>Hexapoda</taxon>
        <taxon>Insecta</taxon>
        <taxon>Pterygota</taxon>
        <taxon>Neoptera</taxon>
        <taxon>Endopterygota</taxon>
        <taxon>Diptera</taxon>
        <taxon>Brachycera</taxon>
        <taxon>Stratiomyomorpha</taxon>
        <taxon>Stratiomyidae</taxon>
        <taxon>Hermetiinae</taxon>
        <taxon>Hermetia</taxon>
    </lineage>
</organism>
<keyword evidence="4" id="KW-1003">Cell membrane</keyword>
<keyword evidence="12" id="KW-0449">Lipoprotein</keyword>
<keyword evidence="6 14" id="KW-0479">Metal-binding</keyword>
<dbReference type="InParanoid" id="A0A7R8UPW5"/>
<feature type="binding site" evidence="14">
    <location>
        <position position="107"/>
    </location>
    <ligand>
        <name>Mg(2+)</name>
        <dbReference type="ChEBI" id="CHEBI:18420"/>
    </ligand>
</feature>
<dbReference type="GO" id="GO:0005886">
    <property type="term" value="C:plasma membrane"/>
    <property type="evidence" value="ECO:0007669"/>
    <property type="project" value="UniProtKB-SubCell"/>
</dbReference>
<comment type="cofactor">
    <cofactor evidence="14">
        <name>Mg(2+)</name>
        <dbReference type="ChEBI" id="CHEBI:18420"/>
    </cofactor>
    <text evidence="14">Binds 1 Mg(2+) ion.</text>
</comment>
<evidence type="ECO:0000256" key="5">
    <source>
        <dbReference type="ARBA" id="ARBA00022622"/>
    </source>
</evidence>
<keyword evidence="7 16" id="KW-0378">Hydrolase</keyword>
<protein>
    <recommendedName>
        <fullName evidence="3 16">Alkaline phosphatase</fullName>
        <ecNumber evidence="3 16">3.1.3.1</ecNumber>
    </recommendedName>
</protein>
<proteinExistence type="inferred from homology"/>
<evidence type="ECO:0000256" key="6">
    <source>
        <dbReference type="ARBA" id="ARBA00022723"/>
    </source>
</evidence>
<dbReference type="OMA" id="FAFEQFP"/>
<name>A0A7R8UPW5_HERIL</name>
<evidence type="ECO:0000313" key="19">
    <source>
        <dbReference type="Proteomes" id="UP000594454"/>
    </source>
</evidence>
<evidence type="ECO:0000256" key="17">
    <source>
        <dbReference type="SAM" id="SignalP"/>
    </source>
</evidence>
<dbReference type="PRINTS" id="PR00113">
    <property type="entry name" value="ALKPHPHTASE"/>
</dbReference>
<evidence type="ECO:0000256" key="11">
    <source>
        <dbReference type="ARBA" id="ARBA00023180"/>
    </source>
</evidence>
<evidence type="ECO:0000256" key="15">
    <source>
        <dbReference type="RuleBase" id="RU003946"/>
    </source>
</evidence>
<feature type="binding site" evidence="14">
    <location>
        <position position="107"/>
    </location>
    <ligand>
        <name>Zn(2+)</name>
        <dbReference type="ChEBI" id="CHEBI:29105"/>
        <label>2</label>
    </ligand>
</feature>
<evidence type="ECO:0000256" key="1">
    <source>
        <dbReference type="ARBA" id="ARBA00004609"/>
    </source>
</evidence>
<feature type="binding site" evidence="14">
    <location>
        <position position="216"/>
    </location>
    <ligand>
        <name>Mg(2+)</name>
        <dbReference type="ChEBI" id="CHEBI:18420"/>
    </ligand>
</feature>
<keyword evidence="11" id="KW-0325">Glycoprotein</keyword>
<dbReference type="PROSITE" id="PS00123">
    <property type="entry name" value="ALKALINE_PHOSPHATASE"/>
    <property type="match status" value="1"/>
</dbReference>
<keyword evidence="17" id="KW-0732">Signal</keyword>
<dbReference type="Proteomes" id="UP000594454">
    <property type="component" value="Chromosome 3"/>
</dbReference>
<evidence type="ECO:0000256" key="10">
    <source>
        <dbReference type="ARBA" id="ARBA00023136"/>
    </source>
</evidence>
<feature type="binding site" evidence="14">
    <location>
        <position position="371"/>
    </location>
    <ligand>
        <name>Mg(2+)</name>
        <dbReference type="ChEBI" id="CHEBI:18420"/>
    </ligand>
</feature>
<reference evidence="18 19" key="1">
    <citation type="submission" date="2020-11" db="EMBL/GenBank/DDBJ databases">
        <authorList>
            <person name="Wallbank WR R."/>
            <person name="Pardo Diaz C."/>
            <person name="Kozak K."/>
            <person name="Martin S."/>
            <person name="Jiggins C."/>
            <person name="Moest M."/>
            <person name="Warren A I."/>
            <person name="Generalovic N T."/>
            <person name="Byers J.R.P. K."/>
            <person name="Montejo-Kovacevich G."/>
            <person name="Yen C E."/>
        </authorList>
    </citation>
    <scope>NUCLEOTIDE SEQUENCE [LARGE SCALE GENOMIC DNA]</scope>
</reference>
<keyword evidence="8 14" id="KW-0862">Zinc</keyword>
<feature type="binding site" evidence="14">
    <location>
        <position position="497"/>
    </location>
    <ligand>
        <name>Zn(2+)</name>
        <dbReference type="ChEBI" id="CHEBI:29105"/>
        <label>2</label>
    </ligand>
</feature>
<dbReference type="SMART" id="SM00098">
    <property type="entry name" value="alkPPc"/>
    <property type="match status" value="1"/>
</dbReference>
<gene>
    <name evidence="18" type="ORF">HERILL_LOCUS7666</name>
</gene>
<dbReference type="GO" id="GO:0046872">
    <property type="term" value="F:metal ion binding"/>
    <property type="evidence" value="ECO:0007669"/>
    <property type="project" value="UniProtKB-KW"/>
</dbReference>
<accession>A0A7R8UPW5</accession>
<dbReference type="FunFam" id="3.40.720.10:FF:000008">
    <property type="entry name" value="Alkaline phosphatase"/>
    <property type="match status" value="1"/>
</dbReference>
<feature type="signal peptide" evidence="17">
    <location>
        <begin position="1"/>
        <end position="25"/>
    </location>
</feature>
<comment type="catalytic activity">
    <reaction evidence="16">
        <text>a phosphate monoester + H2O = an alcohol + phosphate</text>
        <dbReference type="Rhea" id="RHEA:15017"/>
        <dbReference type="ChEBI" id="CHEBI:15377"/>
        <dbReference type="ChEBI" id="CHEBI:30879"/>
        <dbReference type="ChEBI" id="CHEBI:43474"/>
        <dbReference type="ChEBI" id="CHEBI:67140"/>
        <dbReference type="EC" id="3.1.3.1"/>
    </reaction>
</comment>
<comment type="subcellular location">
    <subcellularLocation>
        <location evidence="1">Cell membrane</location>
        <topology evidence="1">Lipid-anchor</topology>
        <topology evidence="1">GPI-anchor</topology>
    </subcellularLocation>
</comment>
<feature type="active site" description="Phosphoserine intermediate" evidence="13">
    <location>
        <position position="151"/>
    </location>
</feature>
<keyword evidence="5" id="KW-0336">GPI-anchor</keyword>
<feature type="binding site" evidence="14">
    <location>
        <position position="418"/>
    </location>
    <ligand>
        <name>Zn(2+)</name>
        <dbReference type="ChEBI" id="CHEBI:29105"/>
        <label>2</label>
    </ligand>
</feature>
<keyword evidence="9 14" id="KW-0460">Magnesium</keyword>
<dbReference type="GO" id="GO:0098552">
    <property type="term" value="C:side of membrane"/>
    <property type="evidence" value="ECO:0007669"/>
    <property type="project" value="UniProtKB-KW"/>
</dbReference>
<evidence type="ECO:0000256" key="16">
    <source>
        <dbReference type="RuleBase" id="RU003947"/>
    </source>
</evidence>
<evidence type="ECO:0000313" key="18">
    <source>
        <dbReference type="EMBL" id="CAD7084789.1"/>
    </source>
</evidence>
<dbReference type="OrthoDB" id="5818554at2759"/>
<sequence>MKGFRALFYPLSITFIVLISTVSFASVLCHGDDDEYDVMHPQLHILRETITNRRFKRDMPPVYFQSPDDERNTKYWNNVAQDILKTQLNKNRLNTNIAKNIILFLGDGMSIPTLTAARIALGGEEQKLSFEKYPYVGLSKTYCANTQVADSACTATAYLGGVKGNYATIGVTANVKLNDCAAENDTSNHVHSIARWAQNMGMATGLITTTQVTHASPAGVYAHTANRNWESDARLIRDGGDPAYCTDIAKQLIQNPVGHNLKVIMGGGRQELLPDSVLDSFGHKGKRKDGKNLIDQWKQDHADYSAAYIETRDQLLELPKDTEYVLGLFNYTHLPFHVDADNVTTPTLTEMVSKALDIFQRNDQRYFLFVEGGRIDHGHHSTQAIKAIDETVEFQKAIDMARTRTNEEDTLIVVTADHSHTMSVAGYSSRKNNIFGINNGQYAGDKLPYATLSYANGPGYDRNMRPNQGRRKNLLEVNMADKDYKFPSGVPLDSETHGGDDVAVFASGPWAHLFSGAYEQNVIPHAMGYAACIGDGLTACSTTK</sequence>
<evidence type="ECO:0000256" key="14">
    <source>
        <dbReference type="PIRSR" id="PIRSR601952-2"/>
    </source>
</evidence>
<evidence type="ECO:0000256" key="2">
    <source>
        <dbReference type="ARBA" id="ARBA00005984"/>
    </source>
</evidence>
<evidence type="ECO:0000256" key="4">
    <source>
        <dbReference type="ARBA" id="ARBA00022475"/>
    </source>
</evidence>
<comment type="similarity">
    <text evidence="2 15">Belongs to the alkaline phosphatase family.</text>
</comment>
<evidence type="ECO:0000256" key="3">
    <source>
        <dbReference type="ARBA" id="ARBA00012647"/>
    </source>
</evidence>
<feature type="binding site" evidence="14">
    <location>
        <position position="376"/>
    </location>
    <ligand>
        <name>Zn(2+)</name>
        <dbReference type="ChEBI" id="CHEBI:29105"/>
        <label>2</label>
    </ligand>
</feature>
<dbReference type="PANTHER" id="PTHR11596:SF95">
    <property type="entry name" value="ALKALINE PHOSPHATASE-RELATED"/>
    <property type="match status" value="1"/>
</dbReference>
<feature type="binding site" evidence="14">
    <location>
        <position position="214"/>
    </location>
    <ligand>
        <name>Mg(2+)</name>
        <dbReference type="ChEBI" id="CHEBI:18420"/>
    </ligand>
</feature>
<keyword evidence="10" id="KW-0472">Membrane</keyword>
<evidence type="ECO:0000256" key="12">
    <source>
        <dbReference type="ARBA" id="ARBA00023288"/>
    </source>
</evidence>
<dbReference type="EMBL" id="LR899011">
    <property type="protein sequence ID" value="CAD7084789.1"/>
    <property type="molecule type" value="Genomic_DNA"/>
</dbReference>
<dbReference type="AlphaFoldDB" id="A0A7R8UPW5"/>
<feature type="chain" id="PRO_5030523205" description="Alkaline phosphatase" evidence="17">
    <location>
        <begin position="26"/>
        <end position="544"/>
    </location>
</feature>
<feature type="binding site" evidence="14">
    <location>
        <position position="417"/>
    </location>
    <ligand>
        <name>Zn(2+)</name>
        <dbReference type="ChEBI" id="CHEBI:29105"/>
        <label>2</label>
    </ligand>
</feature>
<dbReference type="InterPro" id="IPR018299">
    <property type="entry name" value="Alkaline_phosphatase_AS"/>
</dbReference>
<dbReference type="GO" id="GO:0004035">
    <property type="term" value="F:alkaline phosphatase activity"/>
    <property type="evidence" value="ECO:0007669"/>
    <property type="project" value="UniProtKB-EC"/>
</dbReference>
<comment type="cofactor">
    <cofactor evidence="14">
        <name>Zn(2+)</name>
        <dbReference type="ChEBI" id="CHEBI:29105"/>
    </cofactor>
    <text evidence="14">Binds 2 Zn(2+) ions.</text>
</comment>
<dbReference type="Gene3D" id="3.40.720.10">
    <property type="entry name" value="Alkaline Phosphatase, subunit A"/>
    <property type="match status" value="1"/>
</dbReference>
<dbReference type="InterPro" id="IPR001952">
    <property type="entry name" value="Alkaline_phosphatase"/>
</dbReference>
<dbReference type="Pfam" id="PF00245">
    <property type="entry name" value="Alk_phosphatase"/>
    <property type="match status" value="1"/>
</dbReference>
<dbReference type="FunCoup" id="A0A7R8UPW5">
    <property type="interactions" value="135"/>
</dbReference>
<dbReference type="CDD" id="cd16012">
    <property type="entry name" value="ALP"/>
    <property type="match status" value="1"/>
</dbReference>
<keyword evidence="19" id="KW-1185">Reference proteome</keyword>
<dbReference type="PANTHER" id="PTHR11596">
    <property type="entry name" value="ALKALINE PHOSPHATASE"/>
    <property type="match status" value="1"/>
</dbReference>
<evidence type="ECO:0000256" key="9">
    <source>
        <dbReference type="ARBA" id="ARBA00022842"/>
    </source>
</evidence>
<dbReference type="EC" id="3.1.3.1" evidence="3 16"/>
<feature type="binding site" evidence="14">
    <location>
        <position position="380"/>
    </location>
    <ligand>
        <name>Zn(2+)</name>
        <dbReference type="ChEBI" id="CHEBI:29105"/>
        <label>2</label>
    </ligand>
</feature>
<evidence type="ECO:0000256" key="8">
    <source>
        <dbReference type="ARBA" id="ARBA00022833"/>
    </source>
</evidence>
<dbReference type="InterPro" id="IPR017850">
    <property type="entry name" value="Alkaline_phosphatase_core_sf"/>
</dbReference>
<dbReference type="SUPFAM" id="SSF53649">
    <property type="entry name" value="Alkaline phosphatase-like"/>
    <property type="match status" value="1"/>
</dbReference>